<evidence type="ECO:0000313" key="1">
    <source>
        <dbReference type="EMBL" id="OMJ07998.1"/>
    </source>
</evidence>
<gene>
    <name evidence="1" type="ORF">AYI70_g11839</name>
</gene>
<protein>
    <submittedName>
        <fullName evidence="1">Uncharacterized protein</fullName>
    </submittedName>
</protein>
<proteinExistence type="predicted"/>
<reference evidence="1 2" key="1">
    <citation type="submission" date="2017-01" db="EMBL/GenBank/DDBJ databases">
        <authorList>
            <person name="Mah S.A."/>
            <person name="Swanson W.J."/>
            <person name="Moy G.W."/>
            <person name="Vacquier V.D."/>
        </authorList>
    </citation>
    <scope>NUCLEOTIDE SEQUENCE [LARGE SCALE GENOMIC DNA]</scope>
    <source>
        <strain evidence="1 2">GSMNP</strain>
    </source>
</reference>
<organism evidence="1 2">
    <name type="scientific">Smittium culicis</name>
    <dbReference type="NCBI Taxonomy" id="133412"/>
    <lineage>
        <taxon>Eukaryota</taxon>
        <taxon>Fungi</taxon>
        <taxon>Fungi incertae sedis</taxon>
        <taxon>Zoopagomycota</taxon>
        <taxon>Kickxellomycotina</taxon>
        <taxon>Harpellomycetes</taxon>
        <taxon>Harpellales</taxon>
        <taxon>Legeriomycetaceae</taxon>
        <taxon>Smittium</taxon>
    </lineage>
</organism>
<name>A0A1R1X053_9FUNG</name>
<accession>A0A1R1X053</accession>
<dbReference type="Proteomes" id="UP000187283">
    <property type="component" value="Unassembled WGS sequence"/>
</dbReference>
<dbReference type="OrthoDB" id="5588333at2759"/>
<dbReference type="EMBL" id="LSSN01005913">
    <property type="protein sequence ID" value="OMJ07998.1"/>
    <property type="molecule type" value="Genomic_DNA"/>
</dbReference>
<keyword evidence="2" id="KW-1185">Reference proteome</keyword>
<evidence type="ECO:0000313" key="2">
    <source>
        <dbReference type="Proteomes" id="UP000187283"/>
    </source>
</evidence>
<sequence length="76" mass="8468">MRFLGILRIKISPYRLPNTPIPKLRAIGATLAATSGVPAENTVSHAFWSNFSMFDTYYKLNHSTQSNMTEAVLPPD</sequence>
<dbReference type="STRING" id="133412.A0A1R1X053"/>
<dbReference type="AlphaFoldDB" id="A0A1R1X053"/>
<comment type="caution">
    <text evidence="1">The sequence shown here is derived from an EMBL/GenBank/DDBJ whole genome shotgun (WGS) entry which is preliminary data.</text>
</comment>